<gene>
    <name evidence="2" type="ORF">L914_10007</name>
</gene>
<reference evidence="2" key="1">
    <citation type="submission" date="2013-11" db="EMBL/GenBank/DDBJ databases">
        <title>The Genome Sequence of Phytophthora parasitica IAC_01/95.</title>
        <authorList>
            <consortium name="The Broad Institute Genomics Platform"/>
            <person name="Russ C."/>
            <person name="Tyler B."/>
            <person name="Panabieres F."/>
            <person name="Shan W."/>
            <person name="Tripathy S."/>
            <person name="Grunwald N."/>
            <person name="Machado M."/>
            <person name="Johnson C.S."/>
            <person name="Arredondo F."/>
            <person name="Hong C."/>
            <person name="Coffey M."/>
            <person name="Young S.K."/>
            <person name="Zeng Q."/>
            <person name="Gargeya S."/>
            <person name="Fitzgerald M."/>
            <person name="Abouelleil A."/>
            <person name="Alvarado L."/>
            <person name="Chapman S.B."/>
            <person name="Gainer-Dewar J."/>
            <person name="Goldberg J."/>
            <person name="Griggs A."/>
            <person name="Gujja S."/>
            <person name="Hansen M."/>
            <person name="Howarth C."/>
            <person name="Imamovic A."/>
            <person name="Ireland A."/>
            <person name="Larimer J."/>
            <person name="McCowan C."/>
            <person name="Murphy C."/>
            <person name="Pearson M."/>
            <person name="Poon T.W."/>
            <person name="Priest M."/>
            <person name="Roberts A."/>
            <person name="Saif S."/>
            <person name="Shea T."/>
            <person name="Sykes S."/>
            <person name="Wortman J."/>
            <person name="Nusbaum C."/>
            <person name="Birren B."/>
        </authorList>
    </citation>
    <scope>NUCLEOTIDE SEQUENCE [LARGE SCALE GENOMIC DNA]</scope>
    <source>
        <strain evidence="2">IAC_01/95</strain>
    </source>
</reference>
<protein>
    <recommendedName>
        <fullName evidence="3">Secreted protein</fullName>
    </recommendedName>
</protein>
<organism evidence="2">
    <name type="scientific">Phytophthora nicotianae</name>
    <name type="common">Potato buckeye rot agent</name>
    <name type="synonym">Phytophthora parasitica</name>
    <dbReference type="NCBI Taxonomy" id="4792"/>
    <lineage>
        <taxon>Eukaryota</taxon>
        <taxon>Sar</taxon>
        <taxon>Stramenopiles</taxon>
        <taxon>Oomycota</taxon>
        <taxon>Peronosporomycetes</taxon>
        <taxon>Peronosporales</taxon>
        <taxon>Peronosporaceae</taxon>
        <taxon>Phytophthora</taxon>
    </lineage>
</organism>
<evidence type="ECO:0000256" key="1">
    <source>
        <dbReference type="SAM" id="SignalP"/>
    </source>
</evidence>
<dbReference type="EMBL" id="KI693235">
    <property type="protein sequence ID" value="ETM44796.1"/>
    <property type="molecule type" value="Genomic_DNA"/>
</dbReference>
<dbReference type="Proteomes" id="UP000054532">
    <property type="component" value="Unassembled WGS sequence"/>
</dbReference>
<dbReference type="AlphaFoldDB" id="W2N885"/>
<evidence type="ECO:0008006" key="3">
    <source>
        <dbReference type="Google" id="ProtNLM"/>
    </source>
</evidence>
<accession>W2N885</accession>
<keyword evidence="1" id="KW-0732">Signal</keyword>
<sequence length="146" mass="15788">MSPRPRSGLCLPTILATEAIAALPMAPWASDSHYQAPYLLRSVERLPRPRVVPVKRPLRCVSSQFQTWEAFEAYLSFQACTHELFFSPSIAVVYCDGDGDATLPAGTAGPLASVLIESNSATGDADNQSANLVSSRANLDFSWESL</sequence>
<name>W2N885_PHYNI</name>
<feature type="signal peptide" evidence="1">
    <location>
        <begin position="1"/>
        <end position="21"/>
    </location>
</feature>
<feature type="chain" id="PRO_5004821110" description="Secreted protein" evidence="1">
    <location>
        <begin position="22"/>
        <end position="146"/>
    </location>
</feature>
<proteinExistence type="predicted"/>
<evidence type="ECO:0000313" key="2">
    <source>
        <dbReference type="EMBL" id="ETM44796.1"/>
    </source>
</evidence>